<feature type="domain" description="CBS" evidence="3">
    <location>
        <begin position="8"/>
        <end position="65"/>
    </location>
</feature>
<gene>
    <name evidence="4" type="ORF">CLV30_10368</name>
</gene>
<dbReference type="PANTHER" id="PTHR43080">
    <property type="entry name" value="CBS DOMAIN-CONTAINING PROTEIN CBSX3, MITOCHONDRIAL"/>
    <property type="match status" value="1"/>
</dbReference>
<evidence type="ECO:0000313" key="4">
    <source>
        <dbReference type="EMBL" id="PSL05917.1"/>
    </source>
</evidence>
<organism evidence="4 5">
    <name type="scientific">Haloactinopolyspora alba</name>
    <dbReference type="NCBI Taxonomy" id="648780"/>
    <lineage>
        <taxon>Bacteria</taxon>
        <taxon>Bacillati</taxon>
        <taxon>Actinomycetota</taxon>
        <taxon>Actinomycetes</taxon>
        <taxon>Jiangellales</taxon>
        <taxon>Jiangellaceae</taxon>
        <taxon>Haloactinopolyspora</taxon>
    </lineage>
</organism>
<dbReference type="PANTHER" id="PTHR43080:SF2">
    <property type="entry name" value="CBS DOMAIN-CONTAINING PROTEIN"/>
    <property type="match status" value="1"/>
</dbReference>
<dbReference type="OrthoDB" id="9789996at2"/>
<dbReference type="SMART" id="SM00116">
    <property type="entry name" value="CBS"/>
    <property type="match status" value="2"/>
</dbReference>
<evidence type="ECO:0000313" key="5">
    <source>
        <dbReference type="Proteomes" id="UP000243528"/>
    </source>
</evidence>
<proteinExistence type="predicted"/>
<dbReference type="SUPFAM" id="SSF54631">
    <property type="entry name" value="CBS-domain pair"/>
    <property type="match status" value="1"/>
</dbReference>
<dbReference type="PROSITE" id="PS51371">
    <property type="entry name" value="CBS"/>
    <property type="match status" value="2"/>
</dbReference>
<feature type="domain" description="CBS" evidence="3">
    <location>
        <begin position="73"/>
        <end position="131"/>
    </location>
</feature>
<dbReference type="InterPro" id="IPR000644">
    <property type="entry name" value="CBS_dom"/>
</dbReference>
<evidence type="ECO:0000256" key="2">
    <source>
        <dbReference type="PROSITE-ProRule" id="PRU00703"/>
    </source>
</evidence>
<keyword evidence="5" id="KW-1185">Reference proteome</keyword>
<evidence type="ECO:0000256" key="1">
    <source>
        <dbReference type="ARBA" id="ARBA00023122"/>
    </source>
</evidence>
<dbReference type="Proteomes" id="UP000243528">
    <property type="component" value="Unassembled WGS sequence"/>
</dbReference>
<dbReference type="InterPro" id="IPR051257">
    <property type="entry name" value="Diverse_CBS-Domain"/>
</dbReference>
<dbReference type="InterPro" id="IPR046342">
    <property type="entry name" value="CBS_dom_sf"/>
</dbReference>
<keyword evidence="1 2" id="KW-0129">CBS domain</keyword>
<dbReference type="Pfam" id="PF00571">
    <property type="entry name" value="CBS"/>
    <property type="match status" value="2"/>
</dbReference>
<dbReference type="AlphaFoldDB" id="A0A2P8E940"/>
<dbReference type="EMBL" id="PYGE01000003">
    <property type="protein sequence ID" value="PSL05917.1"/>
    <property type="molecule type" value="Genomic_DNA"/>
</dbReference>
<accession>A0A2P8E940</accession>
<dbReference type="Gene3D" id="3.10.580.10">
    <property type="entry name" value="CBS-domain"/>
    <property type="match status" value="1"/>
</dbReference>
<dbReference type="RefSeq" id="WP_106536152.1">
    <property type="nucleotide sequence ID" value="NZ_ML142901.1"/>
</dbReference>
<name>A0A2P8E940_9ACTN</name>
<sequence>MTVARDVMTVGAECVQTDQTAGEAARMMATQGVGALPICGKDRRIKGVVTDRDIVIKVVAQGRDAWNFPAGDLNQDEAVTAGADDSVDEVVTTMTEHGVKRLPVIDDDRLVGIIALSDLAHTLHSDQLTGLVTALSSDGAQRSGSRS</sequence>
<comment type="caution">
    <text evidence="4">The sequence shown here is derived from an EMBL/GenBank/DDBJ whole genome shotgun (WGS) entry which is preliminary data.</text>
</comment>
<evidence type="ECO:0000259" key="3">
    <source>
        <dbReference type="PROSITE" id="PS51371"/>
    </source>
</evidence>
<reference evidence="4 5" key="1">
    <citation type="submission" date="2018-03" db="EMBL/GenBank/DDBJ databases">
        <title>Genomic Encyclopedia of Archaeal and Bacterial Type Strains, Phase II (KMG-II): from individual species to whole genera.</title>
        <authorList>
            <person name="Goeker M."/>
        </authorList>
    </citation>
    <scope>NUCLEOTIDE SEQUENCE [LARGE SCALE GENOMIC DNA]</scope>
    <source>
        <strain evidence="4 5">DSM 45211</strain>
    </source>
</reference>
<protein>
    <submittedName>
        <fullName evidence="4">CBS domain protein</fullName>
    </submittedName>
</protein>